<sequence length="390" mass="40820">MIDWRVRQRAVEEHVCLRQVQRRHRLEQLLHACLGAFVEQVPGTRDVAQARDQGEEAGIGQPVLLTVQDTAQLLLELAGRDLLELAGGSCAPPPVAEIKIGLEGFLADHLDQVGAQRFGAVVHVPGPQVVVEPLVVAGEGVGGDFPSEPFDRLATGNGRVGEQRVHCGCQVRPHQFGRRVEEVFTSGDEGGVGTEVAVLVEAGELIGLTSADQLKVLVRRLDQARLELLQGGDVVGCYCVVQRITQADGDALSFVRKQADLADDVCGHGDPGRHQRGAVSGRAVRGNRLVHVAAGGQRPHLVPYVFQGAHAATPPIDEDQKGSGGRGESGRSLVSNCSGHAVGLSGAACGSVIAAPAQGRGFRGGELAAPVLNPGVDGGWLAGSVLLRIG</sequence>
<feature type="region of interest" description="Disordered" evidence="1">
    <location>
        <begin position="313"/>
        <end position="332"/>
    </location>
</feature>
<comment type="caution">
    <text evidence="2">The sequence shown here is derived from an EMBL/GenBank/DDBJ whole genome shotgun (WGS) entry which is preliminary data.</text>
</comment>
<accession>A0ABQ3T474</accession>
<dbReference type="EMBL" id="BNED01000003">
    <property type="protein sequence ID" value="GHI74987.1"/>
    <property type="molecule type" value="Genomic_DNA"/>
</dbReference>
<name>A0ABQ3T474_9ACTN</name>
<keyword evidence="3" id="KW-1185">Reference proteome</keyword>
<organism evidence="2 3">
    <name type="scientific">Streptomyces spororaveus</name>
    <dbReference type="NCBI Taxonomy" id="284039"/>
    <lineage>
        <taxon>Bacteria</taxon>
        <taxon>Bacillati</taxon>
        <taxon>Actinomycetota</taxon>
        <taxon>Actinomycetes</taxon>
        <taxon>Kitasatosporales</taxon>
        <taxon>Streptomycetaceae</taxon>
        <taxon>Streptomyces</taxon>
    </lineage>
</organism>
<gene>
    <name evidence="2" type="ORF">Sspor_05480</name>
</gene>
<reference evidence="3" key="1">
    <citation type="submission" date="2023-07" db="EMBL/GenBank/DDBJ databases">
        <title>Whole genome shotgun sequence of Streptomyces spororaveus NBRC 15456.</title>
        <authorList>
            <person name="Komaki H."/>
            <person name="Tamura T."/>
        </authorList>
    </citation>
    <scope>NUCLEOTIDE SEQUENCE [LARGE SCALE GENOMIC DNA]</scope>
    <source>
        <strain evidence="3">NBRC 15456</strain>
    </source>
</reference>
<evidence type="ECO:0000313" key="2">
    <source>
        <dbReference type="EMBL" id="GHI74987.1"/>
    </source>
</evidence>
<proteinExistence type="predicted"/>
<evidence type="ECO:0000256" key="1">
    <source>
        <dbReference type="SAM" id="MobiDB-lite"/>
    </source>
</evidence>
<dbReference type="Proteomes" id="UP000608522">
    <property type="component" value="Unassembled WGS sequence"/>
</dbReference>
<evidence type="ECO:0000313" key="3">
    <source>
        <dbReference type="Proteomes" id="UP000608522"/>
    </source>
</evidence>
<protein>
    <submittedName>
        <fullName evidence="2">Uncharacterized protein</fullName>
    </submittedName>
</protein>